<proteinExistence type="predicted"/>
<dbReference type="AlphaFoldDB" id="A0A7S7FZU2"/>
<protein>
    <recommendedName>
        <fullName evidence="1">Chromosomal replication initiator protein DnaA ATPAse domain-containing protein</fullName>
    </recommendedName>
</protein>
<gene>
    <name evidence="2" type="ORF">H7685_00510</name>
</gene>
<organism evidence="2">
    <name type="scientific">Candidatus Phytoplasma australasiaticum subsp. australasiaticum</name>
    <dbReference type="NCBI Taxonomy" id="2832407"/>
    <lineage>
        <taxon>Bacteria</taxon>
        <taxon>Bacillati</taxon>
        <taxon>Mycoplasmatota</taxon>
        <taxon>Mollicutes</taxon>
        <taxon>Acholeplasmatales</taxon>
        <taxon>Acholeplasmataceae</taxon>
        <taxon>Candidatus Phytoplasma</taxon>
        <taxon>16SrII (Peanut WB group)</taxon>
        <taxon>Candidatus Phytoplasma australasiaticum</taxon>
    </lineage>
</organism>
<sequence length="31" mass="3477">MFGDVGLGKTHLMHAIGNFMIKKILIKNFVC</sequence>
<dbReference type="InterPro" id="IPR027417">
    <property type="entry name" value="P-loop_NTPase"/>
</dbReference>
<dbReference type="Gene3D" id="3.40.50.300">
    <property type="entry name" value="P-loop containing nucleotide triphosphate hydrolases"/>
    <property type="match status" value="1"/>
</dbReference>
<feature type="domain" description="Chromosomal replication initiator protein DnaA ATPAse" evidence="1">
    <location>
        <begin position="1"/>
        <end position="23"/>
    </location>
</feature>
<dbReference type="EMBL" id="CP060385">
    <property type="protein sequence ID" value="QOX89557.1"/>
    <property type="molecule type" value="Genomic_DNA"/>
</dbReference>
<dbReference type="Pfam" id="PF00308">
    <property type="entry name" value="Bac_DnaA"/>
    <property type="match status" value="1"/>
</dbReference>
<evidence type="ECO:0000259" key="1">
    <source>
        <dbReference type="Pfam" id="PF00308"/>
    </source>
</evidence>
<name>A0A7S7FZU2_9MOLU</name>
<accession>A0A7S7FZU2</accession>
<evidence type="ECO:0000313" key="2">
    <source>
        <dbReference type="EMBL" id="QOX89557.1"/>
    </source>
</evidence>
<reference evidence="2" key="1">
    <citation type="submission" date="2020-08" db="EMBL/GenBank/DDBJ databases">
        <title>Phytoplasma sp. strain PR08 associated with Phyllody Disease of Parthenium hysterophorus.</title>
        <authorList>
            <person name="Kirdat K."/>
            <person name="Tiwarekar B."/>
            <person name="Yadav A."/>
        </authorList>
    </citation>
    <scope>NUCLEOTIDE SEQUENCE [LARGE SCALE GENOMIC DNA]</scope>
    <source>
        <strain evidence="2">PR08</strain>
    </source>
</reference>
<dbReference type="InterPro" id="IPR013317">
    <property type="entry name" value="DnaA_dom"/>
</dbReference>